<dbReference type="GO" id="GO:0020037">
    <property type="term" value="F:heme binding"/>
    <property type="evidence" value="ECO:0007669"/>
    <property type="project" value="InterPro"/>
</dbReference>
<evidence type="ECO:0000256" key="4">
    <source>
        <dbReference type="ARBA" id="ARBA00022617"/>
    </source>
</evidence>
<evidence type="ECO:0000256" key="1">
    <source>
        <dbReference type="ARBA" id="ARBA00001971"/>
    </source>
</evidence>
<dbReference type="InterPro" id="IPR018028">
    <property type="entry name" value="Catalase"/>
</dbReference>
<dbReference type="EMBL" id="FMBI01000042">
    <property type="protein sequence ID" value="SCC65225.1"/>
    <property type="molecule type" value="Genomic_DNA"/>
</dbReference>
<feature type="region of interest" description="Disordered" evidence="9">
    <location>
        <begin position="1"/>
        <end position="44"/>
    </location>
</feature>
<keyword evidence="5" id="KW-0479">Metal-binding</keyword>
<keyword evidence="6" id="KW-0560">Oxidoreductase</keyword>
<evidence type="ECO:0000256" key="2">
    <source>
        <dbReference type="ARBA" id="ARBA00012314"/>
    </source>
</evidence>
<evidence type="ECO:0000256" key="9">
    <source>
        <dbReference type="SAM" id="MobiDB-lite"/>
    </source>
</evidence>
<evidence type="ECO:0000313" key="12">
    <source>
        <dbReference type="Proteomes" id="UP000195991"/>
    </source>
</evidence>
<keyword evidence="8" id="KW-0376">Hydrogen peroxide</keyword>
<accession>A0A1C4GBM8</accession>
<evidence type="ECO:0000256" key="8">
    <source>
        <dbReference type="ARBA" id="ARBA00023324"/>
    </source>
</evidence>
<dbReference type="PANTHER" id="PTHR42821">
    <property type="entry name" value="CATALASE"/>
    <property type="match status" value="1"/>
</dbReference>
<dbReference type="InterPro" id="IPR024708">
    <property type="entry name" value="Catalase_AS"/>
</dbReference>
<evidence type="ECO:0000313" key="11">
    <source>
        <dbReference type="EMBL" id="SCC65225.1"/>
    </source>
</evidence>
<evidence type="ECO:0000259" key="10">
    <source>
        <dbReference type="Pfam" id="PF00199"/>
    </source>
</evidence>
<dbReference type="Proteomes" id="UP000195991">
    <property type="component" value="Unassembled WGS sequence"/>
</dbReference>
<feature type="compositionally biased region" description="Polar residues" evidence="9">
    <location>
        <begin position="24"/>
        <end position="40"/>
    </location>
</feature>
<sequence length="112" mass="12827">MDGKKNKKTEQLKSFTRKNEGKKMTTNTGVTISNDENTLTAGDRGPTLLEDFLMREKLAHFDRERIPERVVHARGYGAHGIFELYESLEELTMAHFLHDPSKKNPFSFASLK</sequence>
<organism evidence="11 12">
    <name type="scientific">Bacillus thuringiensis</name>
    <dbReference type="NCBI Taxonomy" id="1428"/>
    <lineage>
        <taxon>Bacteria</taxon>
        <taxon>Bacillati</taxon>
        <taxon>Bacillota</taxon>
        <taxon>Bacilli</taxon>
        <taxon>Bacillales</taxon>
        <taxon>Bacillaceae</taxon>
        <taxon>Bacillus</taxon>
        <taxon>Bacillus cereus group</taxon>
    </lineage>
</organism>
<dbReference type="GO" id="GO:0005829">
    <property type="term" value="C:cytosol"/>
    <property type="evidence" value="ECO:0007669"/>
    <property type="project" value="TreeGrafter"/>
</dbReference>
<comment type="cofactor">
    <cofactor evidence="1">
        <name>heme</name>
        <dbReference type="ChEBI" id="CHEBI:30413"/>
    </cofactor>
</comment>
<keyword evidence="7" id="KW-0408">Iron</keyword>
<dbReference type="InterPro" id="IPR020835">
    <property type="entry name" value="Catalase_sf"/>
</dbReference>
<dbReference type="Gene3D" id="2.40.180.10">
    <property type="entry name" value="Catalase core domain"/>
    <property type="match status" value="1"/>
</dbReference>
<dbReference type="AlphaFoldDB" id="A0A1C4GBM8"/>
<dbReference type="InterPro" id="IPR011614">
    <property type="entry name" value="Catalase_core"/>
</dbReference>
<dbReference type="PROSITE" id="PS00438">
    <property type="entry name" value="CATALASE_2"/>
    <property type="match status" value="1"/>
</dbReference>
<feature type="compositionally biased region" description="Basic and acidic residues" evidence="9">
    <location>
        <begin position="1"/>
        <end position="23"/>
    </location>
</feature>
<evidence type="ECO:0000256" key="7">
    <source>
        <dbReference type="ARBA" id="ARBA00023004"/>
    </source>
</evidence>
<keyword evidence="3" id="KW-0575">Peroxidase</keyword>
<evidence type="ECO:0000256" key="5">
    <source>
        <dbReference type="ARBA" id="ARBA00022723"/>
    </source>
</evidence>
<dbReference type="Pfam" id="PF00199">
    <property type="entry name" value="Catalase"/>
    <property type="match status" value="1"/>
</dbReference>
<dbReference type="EC" id="1.11.1.6" evidence="2"/>
<proteinExistence type="predicted"/>
<dbReference type="PANTHER" id="PTHR42821:SF1">
    <property type="entry name" value="CATALASE-B"/>
    <property type="match status" value="1"/>
</dbReference>
<reference evidence="11 12" key="1">
    <citation type="submission" date="2016-08" db="EMBL/GenBank/DDBJ databases">
        <authorList>
            <person name="Seilhamer J.J."/>
        </authorList>
    </citation>
    <scope>NUCLEOTIDE SEQUENCE [LARGE SCALE GENOMIC DNA]</scope>
    <source>
        <strain evidence="11 12">IEBC_T61001</strain>
    </source>
</reference>
<gene>
    <name evidence="11" type="ORF">BTT61001_05523</name>
</gene>
<dbReference type="GO" id="GO:0046872">
    <property type="term" value="F:metal ion binding"/>
    <property type="evidence" value="ECO:0007669"/>
    <property type="project" value="UniProtKB-KW"/>
</dbReference>
<dbReference type="GO" id="GO:0004096">
    <property type="term" value="F:catalase activity"/>
    <property type="evidence" value="ECO:0007669"/>
    <property type="project" value="UniProtKB-EC"/>
</dbReference>
<evidence type="ECO:0000256" key="6">
    <source>
        <dbReference type="ARBA" id="ARBA00023002"/>
    </source>
</evidence>
<keyword evidence="4" id="KW-0349">Heme</keyword>
<dbReference type="SMR" id="A0A1C4GBM8"/>
<name>A0A1C4GBM8_BACTU</name>
<dbReference type="InterPro" id="IPR024712">
    <property type="entry name" value="Catalase_clade2"/>
</dbReference>
<feature type="domain" description="Catalase core" evidence="10">
    <location>
        <begin position="25"/>
        <end position="106"/>
    </location>
</feature>
<protein>
    <recommendedName>
        <fullName evidence="2">catalase</fullName>
        <ecNumber evidence="2">1.11.1.6</ecNumber>
    </recommendedName>
</protein>
<dbReference type="SUPFAM" id="SSF56634">
    <property type="entry name" value="Heme-dependent catalase-like"/>
    <property type="match status" value="1"/>
</dbReference>
<evidence type="ECO:0000256" key="3">
    <source>
        <dbReference type="ARBA" id="ARBA00022559"/>
    </source>
</evidence>
<dbReference type="PROSITE" id="PS51402">
    <property type="entry name" value="CATALASE_3"/>
    <property type="match status" value="1"/>
</dbReference>
<dbReference type="GO" id="GO:0042744">
    <property type="term" value="P:hydrogen peroxide catabolic process"/>
    <property type="evidence" value="ECO:0007669"/>
    <property type="project" value="UniProtKB-KW"/>
</dbReference>
<dbReference type="GO" id="GO:0006979">
    <property type="term" value="P:response to oxidative stress"/>
    <property type="evidence" value="ECO:0007669"/>
    <property type="project" value="InterPro"/>
</dbReference>